<dbReference type="RefSeq" id="WP_169628937.1">
    <property type="nucleotide sequence ID" value="NZ_JABCMA010000025.1"/>
</dbReference>
<dbReference type="GO" id="GO:0005694">
    <property type="term" value="C:chromosome"/>
    <property type="evidence" value="ECO:0007669"/>
    <property type="project" value="TreeGrafter"/>
</dbReference>
<evidence type="ECO:0000313" key="4">
    <source>
        <dbReference type="Proteomes" id="UP000565155"/>
    </source>
</evidence>
<comment type="caution">
    <text evidence="3">The sequence shown here is derived from an EMBL/GenBank/DDBJ whole genome shotgun (WGS) entry which is preliminary data.</text>
</comment>
<dbReference type="InterPro" id="IPR036086">
    <property type="entry name" value="ParB/Sulfiredoxin_sf"/>
</dbReference>
<evidence type="ECO:0000313" key="3">
    <source>
        <dbReference type="EMBL" id="NMR75577.1"/>
    </source>
</evidence>
<dbReference type="InterPro" id="IPR042075">
    <property type="entry name" value="KorB_DNA-db"/>
</dbReference>
<dbReference type="Pfam" id="PF02195">
    <property type="entry name" value="ParB_N"/>
    <property type="match status" value="1"/>
</dbReference>
<dbReference type="Gene3D" id="1.10.10.730">
    <property type="entry name" value="KorB DNA-binding domain"/>
    <property type="match status" value="1"/>
</dbReference>
<dbReference type="PANTHER" id="PTHR33375">
    <property type="entry name" value="CHROMOSOME-PARTITIONING PROTEIN PARB-RELATED"/>
    <property type="match status" value="1"/>
</dbReference>
<dbReference type="PANTHER" id="PTHR33375:SF1">
    <property type="entry name" value="CHROMOSOME-PARTITIONING PROTEIN PARB-RELATED"/>
    <property type="match status" value="1"/>
</dbReference>
<organism evidence="3 4">
    <name type="scientific">Vibrio alginolyticus</name>
    <dbReference type="NCBI Taxonomy" id="663"/>
    <lineage>
        <taxon>Bacteria</taxon>
        <taxon>Pseudomonadati</taxon>
        <taxon>Pseudomonadota</taxon>
        <taxon>Gammaproteobacteria</taxon>
        <taxon>Vibrionales</taxon>
        <taxon>Vibrionaceae</taxon>
        <taxon>Vibrio</taxon>
    </lineage>
</organism>
<gene>
    <name evidence="3" type="ORF">HKB35_18335</name>
</gene>
<proteinExistence type="inferred from homology"/>
<dbReference type="InterPro" id="IPR003115">
    <property type="entry name" value="ParB_N"/>
</dbReference>
<reference evidence="3 4" key="1">
    <citation type="submission" date="2020-04" db="EMBL/GenBank/DDBJ databases">
        <title>Whole-genome sequencing of Vibrio spp. from China reveals different genetic environments of blaCTX-M-14 among diverse lineages.</title>
        <authorList>
            <person name="Zheng Z."/>
            <person name="Ye L."/>
            <person name="Chen S."/>
        </authorList>
    </citation>
    <scope>NUCLEOTIDE SEQUENCE [LARGE SCALE GENOMIC DNA]</scope>
    <source>
        <strain evidence="3 4">Vb1636</strain>
    </source>
</reference>
<dbReference type="InterPro" id="IPR004437">
    <property type="entry name" value="ParB/RepB/Spo0J"/>
</dbReference>
<dbReference type="EMBL" id="JABCMA010000025">
    <property type="protein sequence ID" value="NMR75577.1"/>
    <property type="molecule type" value="Genomic_DNA"/>
</dbReference>
<dbReference type="Gene3D" id="3.90.1530.30">
    <property type="match status" value="1"/>
</dbReference>
<dbReference type="SMART" id="SM00470">
    <property type="entry name" value="ParB"/>
    <property type="match status" value="1"/>
</dbReference>
<dbReference type="GO" id="GO:0003677">
    <property type="term" value="F:DNA binding"/>
    <property type="evidence" value="ECO:0007669"/>
    <property type="project" value="InterPro"/>
</dbReference>
<sequence>MTKSLRDRIKLSDLDNLLDESAVEIRDAAKVLAIPKDSLYSVEQVREEFNDESLLELCESLEENGQIQPVVVYPFDGKGYKIQEGERRWRAAMLSDKLTHVECIVREKGDIFGQLIENIQREDLTPIELGKAFDQAKKKHNLDNRGLAKRLGKSDGYISKYLNVLKAPDFVLEAFQKGIIGDVESINELRKATIDNSDRVREALESGEKLTRQDCVKLRTNAFGDEVEVKLSEADKADKVEKTQTTPASKKPTANQKPTSICVMVNGRHGLVFASGKHSDKLTVLFDDGELEQVPVGEAQLVGYRV</sequence>
<dbReference type="GO" id="GO:0007059">
    <property type="term" value="P:chromosome segregation"/>
    <property type="evidence" value="ECO:0007669"/>
    <property type="project" value="TreeGrafter"/>
</dbReference>
<dbReference type="Pfam" id="PF08535">
    <property type="entry name" value="KorB"/>
    <property type="match status" value="1"/>
</dbReference>
<dbReference type="Proteomes" id="UP000565155">
    <property type="component" value="Unassembled WGS sequence"/>
</dbReference>
<dbReference type="SUPFAM" id="SSF109709">
    <property type="entry name" value="KorB DNA-binding domain-like"/>
    <property type="match status" value="1"/>
</dbReference>
<dbReference type="Gene3D" id="6.10.250.140">
    <property type="match status" value="1"/>
</dbReference>
<dbReference type="InterPro" id="IPR013741">
    <property type="entry name" value="KorB_domain"/>
</dbReference>
<feature type="domain" description="ParB-like N-terminal" evidence="2">
    <location>
        <begin position="32"/>
        <end position="119"/>
    </location>
</feature>
<evidence type="ECO:0000259" key="2">
    <source>
        <dbReference type="SMART" id="SM00470"/>
    </source>
</evidence>
<dbReference type="InterPro" id="IPR050336">
    <property type="entry name" value="Chromosome_partition/occlusion"/>
</dbReference>
<name>A0A7Y0QZR3_VIBAL</name>
<dbReference type="AlphaFoldDB" id="A0A7Y0QZR3"/>
<evidence type="ECO:0000256" key="1">
    <source>
        <dbReference type="ARBA" id="ARBA00006295"/>
    </source>
</evidence>
<accession>A0A7Y0QZR3</accession>
<dbReference type="NCBIfam" id="TIGR00180">
    <property type="entry name" value="parB_part"/>
    <property type="match status" value="1"/>
</dbReference>
<comment type="similarity">
    <text evidence="1">Belongs to the ParB family.</text>
</comment>
<dbReference type="SUPFAM" id="SSF110849">
    <property type="entry name" value="ParB/Sulfiredoxin"/>
    <property type="match status" value="1"/>
</dbReference>
<protein>
    <submittedName>
        <fullName evidence="3">ParB/RepB/Spo0J family partition protein</fullName>
    </submittedName>
</protein>